<proteinExistence type="predicted"/>
<sequence>MLWVSFPTWKPRPTAFEMSRVPRLVVRIRIVFLKSTIRP</sequence>
<name>A0A6J4HR91_9ACTN</name>
<dbReference type="AlphaFoldDB" id="A0A6J4HR91"/>
<reference evidence="1" key="1">
    <citation type="submission" date="2020-02" db="EMBL/GenBank/DDBJ databases">
        <authorList>
            <person name="Meier V. D."/>
        </authorList>
    </citation>
    <scope>NUCLEOTIDE SEQUENCE</scope>
    <source>
        <strain evidence="1">AVDCRST_MAG52</strain>
    </source>
</reference>
<evidence type="ECO:0000313" key="1">
    <source>
        <dbReference type="EMBL" id="CAA9231880.1"/>
    </source>
</evidence>
<dbReference type="EMBL" id="CADCTN010000072">
    <property type="protein sequence ID" value="CAA9231880.1"/>
    <property type="molecule type" value="Genomic_DNA"/>
</dbReference>
<accession>A0A6J4HR91</accession>
<protein>
    <submittedName>
        <fullName evidence="1">Uncharacterized protein</fullName>
    </submittedName>
</protein>
<gene>
    <name evidence="1" type="ORF">AVDCRST_MAG52-1057</name>
</gene>
<organism evidence="1">
    <name type="scientific">uncultured Blastococcus sp</name>
    <dbReference type="NCBI Taxonomy" id="217144"/>
    <lineage>
        <taxon>Bacteria</taxon>
        <taxon>Bacillati</taxon>
        <taxon>Actinomycetota</taxon>
        <taxon>Actinomycetes</taxon>
        <taxon>Geodermatophilales</taxon>
        <taxon>Geodermatophilaceae</taxon>
        <taxon>Blastococcus</taxon>
        <taxon>environmental samples</taxon>
    </lineage>
</organism>